<accession>A0A6M5YK63</accession>
<keyword evidence="3 4" id="KW-0408">Iron</keyword>
<reference evidence="7" key="1">
    <citation type="submission" date="2020-05" db="EMBL/GenBank/DDBJ databases">
        <title>Frigoriglobus tundricola gen. nov., sp. nov., a psychrotolerant cellulolytic planctomycete of the family Gemmataceae with two divergent copies of 16S rRNA gene.</title>
        <authorList>
            <person name="Kulichevskaya I.S."/>
            <person name="Ivanova A.A."/>
            <person name="Naumoff D.G."/>
            <person name="Beletsky A.V."/>
            <person name="Rijpstra W.I.C."/>
            <person name="Sinninghe Damste J.S."/>
            <person name="Mardanov A.V."/>
            <person name="Ravin N.V."/>
            <person name="Dedysh S.N."/>
        </authorList>
    </citation>
    <scope>NUCLEOTIDE SEQUENCE [LARGE SCALE GENOMIC DNA]</scope>
    <source>
        <strain evidence="7">PL17</strain>
    </source>
</reference>
<dbReference type="Pfam" id="PF13442">
    <property type="entry name" value="Cytochrome_CBB3"/>
    <property type="match status" value="1"/>
</dbReference>
<dbReference type="SUPFAM" id="SSF56784">
    <property type="entry name" value="HAD-like"/>
    <property type="match status" value="1"/>
</dbReference>
<organism evidence="6 7">
    <name type="scientific">Frigoriglobus tundricola</name>
    <dbReference type="NCBI Taxonomy" id="2774151"/>
    <lineage>
        <taxon>Bacteria</taxon>
        <taxon>Pseudomonadati</taxon>
        <taxon>Planctomycetota</taxon>
        <taxon>Planctomycetia</taxon>
        <taxon>Gemmatales</taxon>
        <taxon>Gemmataceae</taxon>
        <taxon>Frigoriglobus</taxon>
    </lineage>
</organism>
<evidence type="ECO:0000259" key="5">
    <source>
        <dbReference type="PROSITE" id="PS51007"/>
    </source>
</evidence>
<evidence type="ECO:0000256" key="2">
    <source>
        <dbReference type="ARBA" id="ARBA00022723"/>
    </source>
</evidence>
<dbReference type="Gene3D" id="1.10.760.10">
    <property type="entry name" value="Cytochrome c-like domain"/>
    <property type="match status" value="1"/>
</dbReference>
<dbReference type="InterPro" id="IPR036909">
    <property type="entry name" value="Cyt_c-like_dom_sf"/>
</dbReference>
<gene>
    <name evidence="6" type="ORF">FTUN_1875</name>
</gene>
<dbReference type="PROSITE" id="PS51007">
    <property type="entry name" value="CYTC"/>
    <property type="match status" value="1"/>
</dbReference>
<dbReference type="Gene3D" id="3.40.50.1000">
    <property type="entry name" value="HAD superfamily/HAD-like"/>
    <property type="match status" value="1"/>
</dbReference>
<dbReference type="Proteomes" id="UP000503447">
    <property type="component" value="Chromosome"/>
</dbReference>
<dbReference type="EMBL" id="CP053452">
    <property type="protein sequence ID" value="QJW94355.1"/>
    <property type="molecule type" value="Genomic_DNA"/>
</dbReference>
<dbReference type="InterPro" id="IPR023214">
    <property type="entry name" value="HAD_sf"/>
</dbReference>
<dbReference type="GO" id="GO:0046872">
    <property type="term" value="F:metal ion binding"/>
    <property type="evidence" value="ECO:0007669"/>
    <property type="project" value="UniProtKB-KW"/>
</dbReference>
<dbReference type="GO" id="GO:0009055">
    <property type="term" value="F:electron transfer activity"/>
    <property type="evidence" value="ECO:0007669"/>
    <property type="project" value="InterPro"/>
</dbReference>
<proteinExistence type="predicted"/>
<dbReference type="SUPFAM" id="SSF46626">
    <property type="entry name" value="Cytochrome c"/>
    <property type="match status" value="1"/>
</dbReference>
<name>A0A6M5YK63_9BACT</name>
<dbReference type="GO" id="GO:0020037">
    <property type="term" value="F:heme binding"/>
    <property type="evidence" value="ECO:0007669"/>
    <property type="project" value="InterPro"/>
</dbReference>
<evidence type="ECO:0000313" key="7">
    <source>
        <dbReference type="Proteomes" id="UP000503447"/>
    </source>
</evidence>
<sequence length="146" mass="15648">MPVARKQSHACYAEWLERGDVTKAVIFDIDGTLADLTHRLHHIRNGSHNWDGFFPACGNDSVIEPIRDLAVLIAQAGQPGGPGVGGSRGPNLAKIGAEPGHTAEYLAAYIRDPRSAKPGAKLMPAFGDKLSDAQIQELAEWLAAKK</sequence>
<evidence type="ECO:0000313" key="6">
    <source>
        <dbReference type="EMBL" id="QJW94355.1"/>
    </source>
</evidence>
<keyword evidence="1 4" id="KW-0349">Heme</keyword>
<dbReference type="AlphaFoldDB" id="A0A6M5YK63"/>
<keyword evidence="7" id="KW-1185">Reference proteome</keyword>
<dbReference type="InterPro" id="IPR009056">
    <property type="entry name" value="Cyt_c-like_dom"/>
</dbReference>
<feature type="domain" description="Cytochrome c" evidence="5">
    <location>
        <begin position="41"/>
        <end position="146"/>
    </location>
</feature>
<dbReference type="InterPro" id="IPR036412">
    <property type="entry name" value="HAD-like_sf"/>
</dbReference>
<evidence type="ECO:0000256" key="4">
    <source>
        <dbReference type="PROSITE-ProRule" id="PRU00433"/>
    </source>
</evidence>
<protein>
    <recommendedName>
        <fullName evidence="5">Cytochrome c domain-containing protein</fullName>
    </recommendedName>
</protein>
<evidence type="ECO:0000256" key="1">
    <source>
        <dbReference type="ARBA" id="ARBA00022617"/>
    </source>
</evidence>
<dbReference type="KEGG" id="ftj:FTUN_1875"/>
<evidence type="ECO:0000256" key="3">
    <source>
        <dbReference type="ARBA" id="ARBA00023004"/>
    </source>
</evidence>
<keyword evidence="2 4" id="KW-0479">Metal-binding</keyword>